<keyword evidence="2" id="KW-1185">Reference proteome</keyword>
<evidence type="ECO:0000259" key="1">
    <source>
        <dbReference type="Pfam" id="PF00078"/>
    </source>
</evidence>
<dbReference type="InterPro" id="IPR000477">
    <property type="entry name" value="RT_dom"/>
</dbReference>
<dbReference type="GeneID" id="106565176"/>
<name>A0ABM3CLI2_SALSA</name>
<reference evidence="3" key="1">
    <citation type="submission" date="2025-08" db="UniProtKB">
        <authorList>
            <consortium name="RefSeq"/>
        </authorList>
    </citation>
    <scope>IDENTIFICATION</scope>
</reference>
<organism evidence="2 3">
    <name type="scientific">Salmo salar</name>
    <name type="common">Atlantic salmon</name>
    <dbReference type="NCBI Taxonomy" id="8030"/>
    <lineage>
        <taxon>Eukaryota</taxon>
        <taxon>Metazoa</taxon>
        <taxon>Chordata</taxon>
        <taxon>Craniata</taxon>
        <taxon>Vertebrata</taxon>
        <taxon>Euteleostomi</taxon>
        <taxon>Actinopterygii</taxon>
        <taxon>Neopterygii</taxon>
        <taxon>Teleostei</taxon>
        <taxon>Protacanthopterygii</taxon>
        <taxon>Salmoniformes</taxon>
        <taxon>Salmonidae</taxon>
        <taxon>Salmoninae</taxon>
        <taxon>Salmo</taxon>
    </lineage>
</organism>
<feature type="domain" description="Reverse transcriptase" evidence="1">
    <location>
        <begin position="47"/>
        <end position="167"/>
    </location>
</feature>
<dbReference type="PANTHER" id="PTHR47510:SF3">
    <property type="entry name" value="ENDO_EXONUCLEASE_PHOSPHATASE DOMAIN-CONTAINING PROTEIN"/>
    <property type="match status" value="1"/>
</dbReference>
<dbReference type="Pfam" id="PF00078">
    <property type="entry name" value="RVT_1"/>
    <property type="match status" value="1"/>
</dbReference>
<protein>
    <submittedName>
        <fullName evidence="3">Uncharacterized protein isoform X1</fullName>
    </submittedName>
</protein>
<accession>A0ABM3CLI2</accession>
<proteinExistence type="predicted"/>
<dbReference type="RefSeq" id="XP_045547410.1">
    <property type="nucleotide sequence ID" value="XM_045691454.1"/>
</dbReference>
<dbReference type="Proteomes" id="UP001652741">
    <property type="component" value="Chromosome ssa12"/>
</dbReference>
<sequence>MRTDGLPGRILRACADQLASVFTDIFNLSLTQSVIATYFKQTTTVPVPKNTKVTCLNDYHPVALTSVAIKCFERLVRAHINGIIPNTLEPVQFAYRPNRSTYDTIYIAIYTAVSHLDKRNTYVGMLFIDYSSALNTIEPSKLITKLRTLGLNTALYNWILDFLTSRPLVVRGPLRLPMQTHTPYLEDWTPTWGPSPTRTSCSSYTIQS</sequence>
<evidence type="ECO:0000313" key="2">
    <source>
        <dbReference type="Proteomes" id="UP001652741"/>
    </source>
</evidence>
<dbReference type="PANTHER" id="PTHR47510">
    <property type="entry name" value="REVERSE TRANSCRIPTASE DOMAIN-CONTAINING PROTEIN"/>
    <property type="match status" value="1"/>
</dbReference>
<gene>
    <name evidence="3" type="primary">LOC106565176</name>
</gene>
<evidence type="ECO:0000313" key="3">
    <source>
        <dbReference type="RefSeq" id="XP_045547410.1"/>
    </source>
</evidence>